<evidence type="ECO:0000313" key="3">
    <source>
        <dbReference type="Proteomes" id="UP001162480"/>
    </source>
</evidence>
<organism evidence="2 3">
    <name type="scientific">Octopus vulgaris</name>
    <name type="common">Common octopus</name>
    <dbReference type="NCBI Taxonomy" id="6645"/>
    <lineage>
        <taxon>Eukaryota</taxon>
        <taxon>Metazoa</taxon>
        <taxon>Spiralia</taxon>
        <taxon>Lophotrochozoa</taxon>
        <taxon>Mollusca</taxon>
        <taxon>Cephalopoda</taxon>
        <taxon>Coleoidea</taxon>
        <taxon>Octopodiformes</taxon>
        <taxon>Octopoda</taxon>
        <taxon>Incirrata</taxon>
        <taxon>Octopodidae</taxon>
        <taxon>Octopus</taxon>
    </lineage>
</organism>
<dbReference type="AlphaFoldDB" id="A0AA36BXU4"/>
<name>A0AA36BXU4_OCTVU</name>
<keyword evidence="3" id="KW-1185">Reference proteome</keyword>
<dbReference type="EMBL" id="OX597840">
    <property type="protein sequence ID" value="CAI9742299.1"/>
    <property type="molecule type" value="Genomic_DNA"/>
</dbReference>
<keyword evidence="1" id="KW-1133">Transmembrane helix</keyword>
<keyword evidence="1" id="KW-0812">Transmembrane</keyword>
<feature type="transmembrane region" description="Helical" evidence="1">
    <location>
        <begin position="65"/>
        <end position="88"/>
    </location>
</feature>
<proteinExistence type="predicted"/>
<dbReference type="Proteomes" id="UP001162480">
    <property type="component" value="Chromosome 27"/>
</dbReference>
<evidence type="ECO:0000256" key="1">
    <source>
        <dbReference type="SAM" id="Phobius"/>
    </source>
</evidence>
<evidence type="ECO:0000313" key="2">
    <source>
        <dbReference type="EMBL" id="CAI9742299.1"/>
    </source>
</evidence>
<gene>
    <name evidence="2" type="ORF">OCTVUL_1B011328</name>
</gene>
<sequence>MKHGTPRSGTNERSRTRSDFGRISAIYSSAYFMSKNATKLCKKIRTNSTQAGSVLRMKRKYNQFVLLDIHITADLVVVVVFAVVVVVVRSGGGGGVLFTVAVIVF</sequence>
<evidence type="ECO:0008006" key="4">
    <source>
        <dbReference type="Google" id="ProtNLM"/>
    </source>
</evidence>
<reference evidence="2" key="1">
    <citation type="submission" date="2023-08" db="EMBL/GenBank/DDBJ databases">
        <authorList>
            <person name="Alioto T."/>
            <person name="Alioto T."/>
            <person name="Gomez Garrido J."/>
        </authorList>
    </citation>
    <scope>NUCLEOTIDE SEQUENCE</scope>
</reference>
<accession>A0AA36BXU4</accession>
<keyword evidence="1" id="KW-0472">Membrane</keyword>
<protein>
    <recommendedName>
        <fullName evidence="4">Transmembrane protein</fullName>
    </recommendedName>
</protein>